<dbReference type="SMART" id="SM00564">
    <property type="entry name" value="PQQ"/>
    <property type="match status" value="5"/>
</dbReference>
<evidence type="ECO:0000313" key="4">
    <source>
        <dbReference type="EMBL" id="TWT99235.1"/>
    </source>
</evidence>
<evidence type="ECO:0000256" key="1">
    <source>
        <dbReference type="SAM" id="MobiDB-lite"/>
    </source>
</evidence>
<dbReference type="InterPro" id="IPR002372">
    <property type="entry name" value="PQQ_rpt_dom"/>
</dbReference>
<dbReference type="EMBL" id="SJPR01000001">
    <property type="protein sequence ID" value="TWT99235.1"/>
    <property type="molecule type" value="Genomic_DNA"/>
</dbReference>
<organism evidence="4 5">
    <name type="scientific">Botrimarina colliarenosi</name>
    <dbReference type="NCBI Taxonomy" id="2528001"/>
    <lineage>
        <taxon>Bacteria</taxon>
        <taxon>Pseudomonadati</taxon>
        <taxon>Planctomycetota</taxon>
        <taxon>Planctomycetia</taxon>
        <taxon>Pirellulales</taxon>
        <taxon>Lacipirellulaceae</taxon>
        <taxon>Botrimarina</taxon>
    </lineage>
</organism>
<gene>
    <name evidence="4" type="primary">bamB_1</name>
    <name evidence="4" type="ORF">Pla108_01700</name>
</gene>
<dbReference type="PANTHER" id="PTHR34512:SF30">
    <property type="entry name" value="OUTER MEMBRANE PROTEIN ASSEMBLY FACTOR BAMB"/>
    <property type="match status" value="1"/>
</dbReference>
<dbReference type="RefSeq" id="WP_197526119.1">
    <property type="nucleotide sequence ID" value="NZ_SJPR01000001.1"/>
</dbReference>
<dbReference type="SUPFAM" id="SSF50998">
    <property type="entry name" value="Quinoprotein alcohol dehydrogenase-like"/>
    <property type="match status" value="1"/>
</dbReference>
<accession>A0A5C6AJ90</accession>
<protein>
    <submittedName>
        <fullName evidence="4">Outer membrane protein assembly factor BamB</fullName>
    </submittedName>
</protein>
<comment type="caution">
    <text evidence="4">The sequence shown here is derived from an EMBL/GenBank/DDBJ whole genome shotgun (WGS) entry which is preliminary data.</text>
</comment>
<dbReference type="PANTHER" id="PTHR34512">
    <property type="entry name" value="CELL SURFACE PROTEIN"/>
    <property type="match status" value="1"/>
</dbReference>
<dbReference type="AlphaFoldDB" id="A0A5C6AJ90"/>
<feature type="region of interest" description="Disordered" evidence="1">
    <location>
        <begin position="651"/>
        <end position="670"/>
    </location>
</feature>
<dbReference type="InterPro" id="IPR011047">
    <property type="entry name" value="Quinoprotein_ADH-like_sf"/>
</dbReference>
<feature type="chain" id="PRO_5022847712" evidence="2">
    <location>
        <begin position="36"/>
        <end position="791"/>
    </location>
</feature>
<keyword evidence="2" id="KW-0732">Signal</keyword>
<evidence type="ECO:0000313" key="5">
    <source>
        <dbReference type="Proteomes" id="UP000317421"/>
    </source>
</evidence>
<dbReference type="Gene3D" id="2.60.120.560">
    <property type="entry name" value="Exo-inulinase, domain 1"/>
    <property type="match status" value="1"/>
</dbReference>
<feature type="signal peptide" evidence="2">
    <location>
        <begin position="1"/>
        <end position="35"/>
    </location>
</feature>
<evidence type="ECO:0000259" key="3">
    <source>
        <dbReference type="Pfam" id="PF13360"/>
    </source>
</evidence>
<name>A0A5C6AJ90_9BACT</name>
<reference evidence="4 5" key="1">
    <citation type="submission" date="2019-02" db="EMBL/GenBank/DDBJ databases">
        <title>Deep-cultivation of Planctomycetes and their phenomic and genomic characterization uncovers novel biology.</title>
        <authorList>
            <person name="Wiegand S."/>
            <person name="Jogler M."/>
            <person name="Boedeker C."/>
            <person name="Pinto D."/>
            <person name="Vollmers J."/>
            <person name="Rivas-Marin E."/>
            <person name="Kohn T."/>
            <person name="Peeters S.H."/>
            <person name="Heuer A."/>
            <person name="Rast P."/>
            <person name="Oberbeckmann S."/>
            <person name="Bunk B."/>
            <person name="Jeske O."/>
            <person name="Meyerdierks A."/>
            <person name="Storesund J.E."/>
            <person name="Kallscheuer N."/>
            <person name="Luecker S."/>
            <person name="Lage O.M."/>
            <person name="Pohl T."/>
            <person name="Merkel B.J."/>
            <person name="Hornburger P."/>
            <person name="Mueller R.-W."/>
            <person name="Bruemmer F."/>
            <person name="Labrenz M."/>
            <person name="Spormann A.M."/>
            <person name="Op Den Camp H."/>
            <person name="Overmann J."/>
            <person name="Amann R."/>
            <person name="Jetten M.S.M."/>
            <person name="Mascher T."/>
            <person name="Medema M.H."/>
            <person name="Devos D.P."/>
            <person name="Kaster A.-K."/>
            <person name="Ovreas L."/>
            <person name="Rohde M."/>
            <person name="Galperin M.Y."/>
            <person name="Jogler C."/>
        </authorList>
    </citation>
    <scope>NUCLEOTIDE SEQUENCE [LARGE SCALE GENOMIC DNA]</scope>
    <source>
        <strain evidence="4 5">Pla108</strain>
    </source>
</reference>
<dbReference type="InterPro" id="IPR015943">
    <property type="entry name" value="WD40/YVTN_repeat-like_dom_sf"/>
</dbReference>
<feature type="domain" description="Pyrrolo-quinoline quinone repeat" evidence="3">
    <location>
        <begin position="337"/>
        <end position="451"/>
    </location>
</feature>
<dbReference type="Pfam" id="PF13360">
    <property type="entry name" value="PQQ_2"/>
    <property type="match status" value="2"/>
</dbReference>
<evidence type="ECO:0000256" key="2">
    <source>
        <dbReference type="SAM" id="SignalP"/>
    </source>
</evidence>
<proteinExistence type="predicted"/>
<sequence length="791" mass="85432" precursor="true">MPQRFSFSPASSRRLFSPLIAALGALSVLSGQAIAADWPVWRGPHYDGASPETDLVDHWDPAGGEGSHLLWRSAALAGRSTPIVMKGKLYTLVRDQPATELEGEKVVCADAATGEVLWKHRFNVYLSDVPDTRVGWSSVVGDPETGRVYAQGVCGYFCCLDGDSGKLIWDRSLHEEFGLLSTYGGRTNFPVIHEDTVITSAVVIGWGDTPKWSLMAKPAHRFLSFDKATGELRWLSGTSLIPEDTTYSMPALVTLAGHRALVFGSGDGMAWAIQAGTGKPLWKYPLSRRGVNLPPVVGPEGRVYIGHSEENMVGNAMGALVALDGTMVGAEKPTDLSGKEIWIKYQEMIGKSGPLLVDGRVYAISDTAKMTVFDAATGKAINRRPARLGRVMRGSPVYADGKIYACSEGGTWTVWKPTKDGVEKVDEVSLNGEQVNASPIVANGRIYMTTSEALYCIGSEESVAANADSSVPAPKPAPIGDKRVTQVQIVPWDALLKPGEKQAYRVRLYNAKGQFLREAEPSRVSFGVSGPGNITKEGVYKAPTGGKADTALVLCEIDGVAAEGRIRIVPPIPWSYDFEDGAKDVPLTWVGGRVRYVMREGDGNHYLAKPTELPTRPGAPTTKLGTRSQMWMGSPELANYTVQADIQLQEGVGGESGSDGPSPDGPPTVASAIKLPSAGLINSGYTFTLFGPNQEARLYSWCTHDRRTQAAQSMELKPSVWYRLKLSVVPKPADETAIVQAKVWPRDEAEPGEWTLQFEDKAPQLQGSPGLFGDSKEAEFYVDNLTVTPNN</sequence>
<dbReference type="Proteomes" id="UP000317421">
    <property type="component" value="Unassembled WGS sequence"/>
</dbReference>
<keyword evidence="5" id="KW-1185">Reference proteome</keyword>
<feature type="domain" description="Pyrrolo-quinoline quinone repeat" evidence="3">
    <location>
        <begin position="104"/>
        <end position="313"/>
    </location>
</feature>
<dbReference type="Gene3D" id="2.130.10.10">
    <property type="entry name" value="YVTN repeat-like/Quinoprotein amine dehydrogenase"/>
    <property type="match status" value="1"/>
</dbReference>
<dbReference type="InterPro" id="IPR018391">
    <property type="entry name" value="PQQ_b-propeller_rpt"/>
</dbReference>